<dbReference type="InterPro" id="IPR025275">
    <property type="entry name" value="DUF4015"/>
</dbReference>
<evidence type="ECO:0000313" key="4">
    <source>
        <dbReference type="Proteomes" id="UP000824071"/>
    </source>
</evidence>
<sequence length="396" mass="41498">MFWSRDVKPRKRSYYAFSKNYPSRRTGTTYAIGETRARREKERRANVAYALALVVVFLLTFAAAFVGISLYERPVESDGAAAPFDGTYHALYITPDELGGGIAFDLFADTLAESGANAVLLDYKGANGRLCTQADEAAGEIGASAATNAAADTVARLKAQGCKILARVYCFCDPLAASQLPGTAVTESDGVSVWLDDSARSGGQPWLNPYSETAQDYLLAVIASAVEFGADVVVLDAVQFPTGERAAQATFPGEAESTYSRNAVLQRFIERAKEAARGVPLAVSMPLSAAVAGDAAAYGGGIFDSAADFAAVELTREGLADGAVLGGTAYAASMDDAAFYTAAASAVEARLADNYRTSGVLYILPAGADASLLSGASEKQTVRLRETAQSPTAEEK</sequence>
<reference evidence="3" key="2">
    <citation type="journal article" date="2021" name="PeerJ">
        <title>Extensive microbial diversity within the chicken gut microbiome revealed by metagenomics and culture.</title>
        <authorList>
            <person name="Gilroy R."/>
            <person name="Ravi A."/>
            <person name="Getino M."/>
            <person name="Pursley I."/>
            <person name="Horton D.L."/>
            <person name="Alikhan N.F."/>
            <person name="Baker D."/>
            <person name="Gharbi K."/>
            <person name="Hall N."/>
            <person name="Watson M."/>
            <person name="Adriaenssens E.M."/>
            <person name="Foster-Nyarko E."/>
            <person name="Jarju S."/>
            <person name="Secka A."/>
            <person name="Antonio M."/>
            <person name="Oren A."/>
            <person name="Chaudhuri R.R."/>
            <person name="La Ragione R."/>
            <person name="Hildebrand F."/>
            <person name="Pallen M.J."/>
        </authorList>
    </citation>
    <scope>NUCLEOTIDE SEQUENCE</scope>
    <source>
        <strain evidence="3">ChiGjej1B1-19959</strain>
    </source>
</reference>
<keyword evidence="1" id="KW-0472">Membrane</keyword>
<dbReference type="Proteomes" id="UP000824071">
    <property type="component" value="Unassembled WGS sequence"/>
</dbReference>
<gene>
    <name evidence="3" type="ORF">IAC53_05175</name>
</gene>
<reference evidence="3" key="1">
    <citation type="submission" date="2020-10" db="EMBL/GenBank/DDBJ databases">
        <authorList>
            <person name="Gilroy R."/>
        </authorList>
    </citation>
    <scope>NUCLEOTIDE SEQUENCE</scope>
    <source>
        <strain evidence="3">ChiGjej1B1-19959</strain>
    </source>
</reference>
<dbReference type="AlphaFoldDB" id="A0A9D1LCX9"/>
<dbReference type="InterPro" id="IPR017853">
    <property type="entry name" value="GH"/>
</dbReference>
<dbReference type="SUPFAM" id="SSF51445">
    <property type="entry name" value="(Trans)glycosidases"/>
    <property type="match status" value="1"/>
</dbReference>
<comment type="caution">
    <text evidence="3">The sequence shown here is derived from an EMBL/GenBank/DDBJ whole genome shotgun (WGS) entry which is preliminary data.</text>
</comment>
<feature type="transmembrane region" description="Helical" evidence="1">
    <location>
        <begin position="47"/>
        <end position="71"/>
    </location>
</feature>
<feature type="domain" description="DUF4015" evidence="2">
    <location>
        <begin position="90"/>
        <end position="284"/>
    </location>
</feature>
<evidence type="ECO:0000259" key="2">
    <source>
        <dbReference type="Pfam" id="PF13200"/>
    </source>
</evidence>
<dbReference type="EMBL" id="DVMW01000031">
    <property type="protein sequence ID" value="HIU35983.1"/>
    <property type="molecule type" value="Genomic_DNA"/>
</dbReference>
<organism evidence="3 4">
    <name type="scientific">Candidatus Fimenecus excrementigallinarum</name>
    <dbReference type="NCBI Taxonomy" id="2840816"/>
    <lineage>
        <taxon>Bacteria</taxon>
        <taxon>Bacillati</taxon>
        <taxon>Bacillota</taxon>
        <taxon>Clostridia</taxon>
        <taxon>Candidatus Fimenecus</taxon>
    </lineage>
</organism>
<dbReference type="Pfam" id="PF13200">
    <property type="entry name" value="DUF4015"/>
    <property type="match status" value="1"/>
</dbReference>
<proteinExistence type="predicted"/>
<accession>A0A9D1LCX9</accession>
<keyword evidence="1" id="KW-0812">Transmembrane</keyword>
<evidence type="ECO:0000313" key="3">
    <source>
        <dbReference type="EMBL" id="HIU35983.1"/>
    </source>
</evidence>
<keyword evidence="1" id="KW-1133">Transmembrane helix</keyword>
<evidence type="ECO:0000256" key="1">
    <source>
        <dbReference type="SAM" id="Phobius"/>
    </source>
</evidence>
<name>A0A9D1LCX9_9FIRM</name>
<protein>
    <recommendedName>
        <fullName evidence="2">DUF4015 domain-containing protein</fullName>
    </recommendedName>
</protein>